<dbReference type="Proteomes" id="UP000464751">
    <property type="component" value="Chromosome"/>
</dbReference>
<keyword evidence="3 5" id="KW-0547">Nucleotide-binding</keyword>
<comment type="pathway">
    <text evidence="5">Cofactor biosynthesis; coenzyme F420 biosynthesis.</text>
</comment>
<evidence type="ECO:0000256" key="1">
    <source>
        <dbReference type="ARBA" id="ARBA00022679"/>
    </source>
</evidence>
<dbReference type="Pfam" id="PF01983">
    <property type="entry name" value="CofC"/>
    <property type="match status" value="1"/>
</dbReference>
<dbReference type="NCBIfam" id="TIGR03552">
    <property type="entry name" value="F420_cofC"/>
    <property type="match status" value="1"/>
</dbReference>
<dbReference type="KEGG" id="apra:G3A50_17785"/>
<dbReference type="GO" id="GO:0052645">
    <property type="term" value="P:F420-0 metabolic process"/>
    <property type="evidence" value="ECO:0007669"/>
    <property type="project" value="UniProtKB-UniRule"/>
</dbReference>
<dbReference type="RefSeq" id="WP_163076492.1">
    <property type="nucleotide sequence ID" value="NZ_CP048630.1"/>
</dbReference>
<name>A0A6P1YQF4_9HYPH</name>
<dbReference type="SUPFAM" id="SSF53448">
    <property type="entry name" value="Nucleotide-diphospho-sugar transferases"/>
    <property type="match status" value="1"/>
</dbReference>
<dbReference type="PANTHER" id="PTHR40392">
    <property type="entry name" value="2-PHOSPHO-L-LACTATE GUANYLYLTRANSFERASE"/>
    <property type="match status" value="1"/>
</dbReference>
<dbReference type="Gene3D" id="3.90.550.10">
    <property type="entry name" value="Spore Coat Polysaccharide Biosynthesis Protein SpsA, Chain A"/>
    <property type="match status" value="1"/>
</dbReference>
<accession>A0A6P1YQF4</accession>
<dbReference type="HAMAP" id="MF_02114">
    <property type="entry name" value="CofC"/>
    <property type="match status" value="1"/>
</dbReference>
<dbReference type="EC" id="2.7.7.106" evidence="5"/>
<comment type="function">
    <text evidence="5">Guanylyltransferase that catalyzes the activation of (2R)-3-phosphoglycerate (3PG) as 3-[(R)-glyceryl]-diphospho-5'-guanosine, via the condensation of 3PG with GTP. It is involved in the biosynthesis of a derivative of the hydride carrier cofactor coenzyme F420, 3PG-F420.</text>
</comment>
<dbReference type="PANTHER" id="PTHR40392:SF1">
    <property type="entry name" value="2-PHOSPHO-L-LACTATE GUANYLYLTRANSFERASE"/>
    <property type="match status" value="1"/>
</dbReference>
<comment type="similarity">
    <text evidence="5">Belongs to the CofC family.</text>
</comment>
<evidence type="ECO:0000256" key="3">
    <source>
        <dbReference type="ARBA" id="ARBA00022741"/>
    </source>
</evidence>
<evidence type="ECO:0000256" key="2">
    <source>
        <dbReference type="ARBA" id="ARBA00022695"/>
    </source>
</evidence>
<dbReference type="GO" id="GO:0005525">
    <property type="term" value="F:GTP binding"/>
    <property type="evidence" value="ECO:0007669"/>
    <property type="project" value="UniProtKB-KW"/>
</dbReference>
<evidence type="ECO:0000256" key="4">
    <source>
        <dbReference type="ARBA" id="ARBA00023134"/>
    </source>
</evidence>
<comment type="catalytic activity">
    <reaction evidence="5">
        <text>(2R)-3-phosphoglycerate + GTP + H(+) = 3-[(R)-glyceryl]-diphospho-5'-guanosine + diphosphate</text>
        <dbReference type="Rhea" id="RHEA:63440"/>
        <dbReference type="ChEBI" id="CHEBI:15378"/>
        <dbReference type="ChEBI" id="CHEBI:33019"/>
        <dbReference type="ChEBI" id="CHEBI:37565"/>
        <dbReference type="ChEBI" id="CHEBI:58272"/>
        <dbReference type="ChEBI" id="CHEBI:147306"/>
        <dbReference type="EC" id="2.7.7.106"/>
    </reaction>
</comment>
<dbReference type="EMBL" id="CP048630">
    <property type="protein sequence ID" value="QIB35352.1"/>
    <property type="molecule type" value="Genomic_DNA"/>
</dbReference>
<evidence type="ECO:0000313" key="6">
    <source>
        <dbReference type="EMBL" id="QIB35352.1"/>
    </source>
</evidence>
<proteinExistence type="inferred from homology"/>
<reference evidence="6 7" key="1">
    <citation type="submission" date="2020-02" db="EMBL/GenBank/DDBJ databases">
        <authorList>
            <person name="Li G."/>
        </authorList>
    </citation>
    <scope>NUCLEOTIDE SEQUENCE [LARGE SCALE GENOMIC DNA]</scope>
    <source>
        <strain evidence="6 7">DSM 102029</strain>
    </source>
</reference>
<keyword evidence="2 5" id="KW-0548">Nucleotidyltransferase</keyword>
<evidence type="ECO:0000256" key="5">
    <source>
        <dbReference type="HAMAP-Rule" id="MF_02114"/>
    </source>
</evidence>
<gene>
    <name evidence="6" type="primary">cofC</name>
    <name evidence="5" type="synonym">fbiD</name>
    <name evidence="6" type="ORF">G3A50_17785</name>
</gene>
<dbReference type="AlphaFoldDB" id="A0A6P1YQF4"/>
<evidence type="ECO:0000313" key="7">
    <source>
        <dbReference type="Proteomes" id="UP000464751"/>
    </source>
</evidence>
<dbReference type="InterPro" id="IPR029044">
    <property type="entry name" value="Nucleotide-diphossugar_trans"/>
</dbReference>
<keyword evidence="7" id="KW-1185">Reference proteome</keyword>
<dbReference type="InterPro" id="IPR002835">
    <property type="entry name" value="CofC"/>
</dbReference>
<keyword evidence="1 5" id="KW-0808">Transferase</keyword>
<dbReference type="GO" id="GO:0043814">
    <property type="term" value="F:phospholactate guanylyltransferase activity"/>
    <property type="evidence" value="ECO:0007669"/>
    <property type="project" value="InterPro"/>
</dbReference>
<dbReference type="UniPathway" id="UPA00071"/>
<keyword evidence="4 5" id="KW-0342">GTP-binding</keyword>
<sequence>MSAAEPSGIWAVVPVKSFAAAKQRLAGAFSPRQRHALVRAMMRDVLVALRATRGLDGIVVVTADPEAGLLAREHGAQLIFERDVLGLNTAVAEAAGRLAAQRVGGMLVVPGDVPMATPVEISALVSSHPPGVAVSLVPAHDGQGTNALLVSPPDVMAFSYGPLSCALHVATAEMLTIEPMVHDPAGFPGLALDIDLPADIERLGRLAPASHTRRLLEAEGLLGVASGARSTG</sequence>
<organism evidence="6 7">
    <name type="scientific">Ancylobacter pratisalsi</name>
    <dbReference type="NCBI Taxonomy" id="1745854"/>
    <lineage>
        <taxon>Bacteria</taxon>
        <taxon>Pseudomonadati</taxon>
        <taxon>Pseudomonadota</taxon>
        <taxon>Alphaproteobacteria</taxon>
        <taxon>Hyphomicrobiales</taxon>
        <taxon>Xanthobacteraceae</taxon>
        <taxon>Ancylobacter</taxon>
    </lineage>
</organism>
<protein>
    <recommendedName>
        <fullName evidence="5">3-phospho-D-glycerate guanylyltransferase</fullName>
        <shortName evidence="5">3PG guanylyltransferase</shortName>
        <ecNumber evidence="5">2.7.7.106</ecNumber>
    </recommendedName>
</protein>